<sequence length="602" mass="67940">QCLRDLRVTDPREDRARIEQDKDQLLKNCYAWILDDPSFQRWRNHSDSRLLWIKGDPGKGKTMMMMGLIAELSQGDWVGPPGLLAYFFCQSTRPELNNAVSVLRGLTYMLVAQREELMRHVQKRYESAGRQLFEGPNAIYTLREILSDIFNDPSLPTTYLLVDALDECASGLSDLLHIITDHNLVRRSRVKWLVTSRNLPDIKRFLYPDPLGVKVSLELSASHVSKAVAAFVDFKVQHLAAVQEYDGETRAEVQQLLGNKAEGTFLWVSLVCKELESVPLYRTRAVLRELPPGLDPLYDRMMEQIAAQKDAQTAQFCEDILQAVTLAYRPLRLQEVVVAASLPKDHFQDVQGVIDLVGRCGSFLTVRKGTLFFVHLSAKDYFTSGKGQQVLDGAVAEEHRRMTHRLLDAMHSTLQRDMCSLQQPGAGTQEALGCFERSDLPQVAYACEHWIDHLEARAQGCDDILSDGDKVHVFLQKHLLHWLEAMSLLQKMPEAVAAMQKLQSILSGIESVVLSEFVHDALRFAMWSGLGIQEAPLQVYFAALVFAPKRSIVRKQFAQEMPGWVEVKLGLDEDWGALLQTLEGHTSWVTSVAFSPQGDRLA</sequence>
<evidence type="ECO:0000313" key="5">
    <source>
        <dbReference type="Proteomes" id="UP000800035"/>
    </source>
</evidence>
<dbReference type="InterPro" id="IPR027417">
    <property type="entry name" value="P-loop_NTPase"/>
</dbReference>
<dbReference type="EMBL" id="ML976994">
    <property type="protein sequence ID" value="KAF1955560.1"/>
    <property type="molecule type" value="Genomic_DNA"/>
</dbReference>
<dbReference type="OrthoDB" id="538223at2759"/>
<dbReference type="InterPro" id="IPR056884">
    <property type="entry name" value="NPHP3-like_N"/>
</dbReference>
<feature type="non-terminal residue" evidence="4">
    <location>
        <position position="1"/>
    </location>
</feature>
<dbReference type="InterPro" id="IPR015943">
    <property type="entry name" value="WD40/YVTN_repeat-like_dom_sf"/>
</dbReference>
<dbReference type="Gene3D" id="2.130.10.10">
    <property type="entry name" value="YVTN repeat-like/Quinoprotein amine dehydrogenase"/>
    <property type="match status" value="1"/>
</dbReference>
<name>A0A6A5TU70_9PLEO</name>
<protein>
    <submittedName>
        <fullName evidence="4">NACHT-domain-containing protein</fullName>
    </submittedName>
</protein>
<evidence type="ECO:0000259" key="3">
    <source>
        <dbReference type="PROSITE" id="PS50837"/>
    </source>
</evidence>
<dbReference type="PROSITE" id="PS50082">
    <property type="entry name" value="WD_REPEATS_2"/>
    <property type="match status" value="1"/>
</dbReference>
<keyword evidence="2" id="KW-0853">WD repeat</keyword>
<dbReference type="SUPFAM" id="SSF52540">
    <property type="entry name" value="P-loop containing nucleoside triphosphate hydrolases"/>
    <property type="match status" value="1"/>
</dbReference>
<proteinExistence type="predicted"/>
<keyword evidence="5" id="KW-1185">Reference proteome</keyword>
<feature type="repeat" description="WD" evidence="2">
    <location>
        <begin position="582"/>
        <end position="602"/>
    </location>
</feature>
<keyword evidence="1" id="KW-0677">Repeat</keyword>
<dbReference type="PANTHER" id="PTHR10039:SF17">
    <property type="entry name" value="FUNGAL STAND N-TERMINAL GOODBYE DOMAIN-CONTAINING PROTEIN-RELATED"/>
    <property type="match status" value="1"/>
</dbReference>
<dbReference type="InterPro" id="IPR007111">
    <property type="entry name" value="NACHT_NTPase"/>
</dbReference>
<dbReference type="Proteomes" id="UP000800035">
    <property type="component" value="Unassembled WGS sequence"/>
</dbReference>
<feature type="domain" description="NACHT" evidence="3">
    <location>
        <begin position="49"/>
        <end position="197"/>
    </location>
</feature>
<evidence type="ECO:0000256" key="1">
    <source>
        <dbReference type="ARBA" id="ARBA00022737"/>
    </source>
</evidence>
<gene>
    <name evidence="4" type="ORF">CC80DRAFT_396215</name>
</gene>
<dbReference type="Gene3D" id="3.40.50.300">
    <property type="entry name" value="P-loop containing nucleotide triphosphate hydrolases"/>
    <property type="match status" value="1"/>
</dbReference>
<feature type="non-terminal residue" evidence="4">
    <location>
        <position position="602"/>
    </location>
</feature>
<reference evidence="4" key="1">
    <citation type="journal article" date="2020" name="Stud. Mycol.">
        <title>101 Dothideomycetes genomes: a test case for predicting lifestyles and emergence of pathogens.</title>
        <authorList>
            <person name="Haridas S."/>
            <person name="Albert R."/>
            <person name="Binder M."/>
            <person name="Bloem J."/>
            <person name="Labutti K."/>
            <person name="Salamov A."/>
            <person name="Andreopoulos B."/>
            <person name="Baker S."/>
            <person name="Barry K."/>
            <person name="Bills G."/>
            <person name="Bluhm B."/>
            <person name="Cannon C."/>
            <person name="Castanera R."/>
            <person name="Culley D."/>
            <person name="Daum C."/>
            <person name="Ezra D."/>
            <person name="Gonzalez J."/>
            <person name="Henrissat B."/>
            <person name="Kuo A."/>
            <person name="Liang C."/>
            <person name="Lipzen A."/>
            <person name="Lutzoni F."/>
            <person name="Magnuson J."/>
            <person name="Mondo S."/>
            <person name="Nolan M."/>
            <person name="Ohm R."/>
            <person name="Pangilinan J."/>
            <person name="Park H.-J."/>
            <person name="Ramirez L."/>
            <person name="Alfaro M."/>
            <person name="Sun H."/>
            <person name="Tritt A."/>
            <person name="Yoshinaga Y."/>
            <person name="Zwiers L.-H."/>
            <person name="Turgeon B."/>
            <person name="Goodwin S."/>
            <person name="Spatafora J."/>
            <person name="Crous P."/>
            <person name="Grigoriev I."/>
        </authorList>
    </citation>
    <scope>NUCLEOTIDE SEQUENCE</scope>
    <source>
        <strain evidence="4">CBS 675.92</strain>
    </source>
</reference>
<evidence type="ECO:0000256" key="2">
    <source>
        <dbReference type="PROSITE-ProRule" id="PRU00221"/>
    </source>
</evidence>
<dbReference type="PROSITE" id="PS50837">
    <property type="entry name" value="NACHT"/>
    <property type="match status" value="1"/>
</dbReference>
<dbReference type="AlphaFoldDB" id="A0A6A5TU70"/>
<dbReference type="Pfam" id="PF24883">
    <property type="entry name" value="NPHP3_N"/>
    <property type="match status" value="1"/>
</dbReference>
<evidence type="ECO:0000313" key="4">
    <source>
        <dbReference type="EMBL" id="KAF1955560.1"/>
    </source>
</evidence>
<accession>A0A6A5TU70</accession>
<dbReference type="PANTHER" id="PTHR10039">
    <property type="entry name" value="AMELOGENIN"/>
    <property type="match status" value="1"/>
</dbReference>
<dbReference type="PROSITE" id="PS50294">
    <property type="entry name" value="WD_REPEATS_REGION"/>
    <property type="match status" value="1"/>
</dbReference>
<dbReference type="InterPro" id="IPR001680">
    <property type="entry name" value="WD40_rpt"/>
</dbReference>
<organism evidence="4 5">
    <name type="scientific">Byssothecium circinans</name>
    <dbReference type="NCBI Taxonomy" id="147558"/>
    <lineage>
        <taxon>Eukaryota</taxon>
        <taxon>Fungi</taxon>
        <taxon>Dikarya</taxon>
        <taxon>Ascomycota</taxon>
        <taxon>Pezizomycotina</taxon>
        <taxon>Dothideomycetes</taxon>
        <taxon>Pleosporomycetidae</taxon>
        <taxon>Pleosporales</taxon>
        <taxon>Massarineae</taxon>
        <taxon>Massarinaceae</taxon>
        <taxon>Byssothecium</taxon>
    </lineage>
</organism>